<dbReference type="InterPro" id="IPR005828">
    <property type="entry name" value="MFS_sugar_transport-like"/>
</dbReference>
<comment type="subcellular location">
    <subcellularLocation>
        <location evidence="1">Membrane</location>
        <topology evidence="1">Multi-pass membrane protein</topology>
    </subcellularLocation>
</comment>
<evidence type="ECO:0000313" key="10">
    <source>
        <dbReference type="WBParaSite" id="ACRNAN_scaffold7287.g33151.t1"/>
    </source>
</evidence>
<dbReference type="WBParaSite" id="ACRNAN_scaffold7287.g33151.t1">
    <property type="protein sequence ID" value="ACRNAN_scaffold7287.g33151.t1"/>
    <property type="gene ID" value="ACRNAN_scaffold7287.g33151"/>
</dbReference>
<feature type="transmembrane region" description="Helical" evidence="6">
    <location>
        <begin position="425"/>
        <end position="445"/>
    </location>
</feature>
<evidence type="ECO:0000313" key="9">
    <source>
        <dbReference type="Proteomes" id="UP000887540"/>
    </source>
</evidence>
<feature type="transmembrane region" description="Helical" evidence="6">
    <location>
        <begin position="575"/>
        <end position="597"/>
    </location>
</feature>
<keyword evidence="9" id="KW-1185">Reference proteome</keyword>
<keyword evidence="5" id="KW-0863">Zinc-finger</keyword>
<evidence type="ECO:0000256" key="5">
    <source>
        <dbReference type="PROSITE-ProRule" id="PRU00042"/>
    </source>
</evidence>
<evidence type="ECO:0000256" key="4">
    <source>
        <dbReference type="ARBA" id="ARBA00023136"/>
    </source>
</evidence>
<evidence type="ECO:0000256" key="3">
    <source>
        <dbReference type="ARBA" id="ARBA00022989"/>
    </source>
</evidence>
<dbReference type="SUPFAM" id="SSF103473">
    <property type="entry name" value="MFS general substrate transporter"/>
    <property type="match status" value="1"/>
</dbReference>
<dbReference type="PANTHER" id="PTHR23503:SF106">
    <property type="entry name" value="MAJOR FACILITATOR SUPERFAMILY (MFS) PROFILE DOMAIN-CONTAINING PROTEIN"/>
    <property type="match status" value="1"/>
</dbReference>
<feature type="transmembrane region" description="Helical" evidence="6">
    <location>
        <begin position="643"/>
        <end position="663"/>
    </location>
</feature>
<dbReference type="Proteomes" id="UP000887540">
    <property type="component" value="Unplaced"/>
</dbReference>
<name>A0A914EDG1_9BILA</name>
<dbReference type="PROSITE" id="PS50850">
    <property type="entry name" value="MFS"/>
    <property type="match status" value="1"/>
</dbReference>
<keyword evidence="5" id="KW-0479">Metal-binding</keyword>
<dbReference type="GO" id="GO:0015149">
    <property type="term" value="F:hexose transmembrane transporter activity"/>
    <property type="evidence" value="ECO:0007669"/>
    <property type="project" value="TreeGrafter"/>
</dbReference>
<keyword evidence="4 6" id="KW-0472">Membrane</keyword>
<dbReference type="InterPro" id="IPR005829">
    <property type="entry name" value="Sugar_transporter_CS"/>
</dbReference>
<protein>
    <submittedName>
        <fullName evidence="10">Major facilitator superfamily (MFS) profile domain-containing protein</fullName>
    </submittedName>
</protein>
<dbReference type="PROSITE" id="PS00028">
    <property type="entry name" value="ZINC_FINGER_C2H2_1"/>
    <property type="match status" value="1"/>
</dbReference>
<dbReference type="SUPFAM" id="SSF57667">
    <property type="entry name" value="beta-beta-alpha zinc fingers"/>
    <property type="match status" value="1"/>
</dbReference>
<evidence type="ECO:0000256" key="6">
    <source>
        <dbReference type="SAM" id="Phobius"/>
    </source>
</evidence>
<organism evidence="9 10">
    <name type="scientific">Acrobeloides nanus</name>
    <dbReference type="NCBI Taxonomy" id="290746"/>
    <lineage>
        <taxon>Eukaryota</taxon>
        <taxon>Metazoa</taxon>
        <taxon>Ecdysozoa</taxon>
        <taxon>Nematoda</taxon>
        <taxon>Chromadorea</taxon>
        <taxon>Rhabditida</taxon>
        <taxon>Tylenchina</taxon>
        <taxon>Cephalobomorpha</taxon>
        <taxon>Cephaloboidea</taxon>
        <taxon>Cephalobidae</taxon>
        <taxon>Acrobeloides</taxon>
    </lineage>
</organism>
<keyword evidence="2 6" id="KW-0812">Transmembrane</keyword>
<dbReference type="AlphaFoldDB" id="A0A914EDG1"/>
<evidence type="ECO:0000256" key="1">
    <source>
        <dbReference type="ARBA" id="ARBA00004141"/>
    </source>
</evidence>
<feature type="transmembrane region" description="Helical" evidence="6">
    <location>
        <begin position="508"/>
        <end position="533"/>
    </location>
</feature>
<feature type="domain" description="C2H2-type" evidence="7">
    <location>
        <begin position="242"/>
        <end position="265"/>
    </location>
</feature>
<accession>A0A914EDG1</accession>
<feature type="transmembrane region" description="Helical" evidence="6">
    <location>
        <begin position="545"/>
        <end position="563"/>
    </location>
</feature>
<feature type="transmembrane region" description="Helical" evidence="6">
    <location>
        <begin position="609"/>
        <end position="631"/>
    </location>
</feature>
<dbReference type="InterPro" id="IPR003663">
    <property type="entry name" value="Sugar/inositol_transpt"/>
</dbReference>
<dbReference type="Gene3D" id="3.30.160.60">
    <property type="entry name" value="Classic Zinc Finger"/>
    <property type="match status" value="1"/>
</dbReference>
<evidence type="ECO:0000259" key="8">
    <source>
        <dbReference type="PROSITE" id="PS50850"/>
    </source>
</evidence>
<proteinExistence type="predicted"/>
<dbReference type="PROSITE" id="PS00216">
    <property type="entry name" value="SUGAR_TRANSPORT_1"/>
    <property type="match status" value="1"/>
</dbReference>
<feature type="transmembrane region" description="Helical" evidence="6">
    <location>
        <begin position="332"/>
        <end position="354"/>
    </location>
</feature>
<keyword evidence="3 6" id="KW-1133">Transmembrane helix</keyword>
<dbReference type="PROSITE" id="PS50157">
    <property type="entry name" value="ZINC_FINGER_C2H2_2"/>
    <property type="match status" value="2"/>
</dbReference>
<feature type="domain" description="C2H2-type" evidence="7">
    <location>
        <begin position="213"/>
        <end position="241"/>
    </location>
</feature>
<dbReference type="Gene3D" id="1.20.1250.20">
    <property type="entry name" value="MFS general substrate transporter like domains"/>
    <property type="match status" value="1"/>
</dbReference>
<dbReference type="GO" id="GO:0016020">
    <property type="term" value="C:membrane"/>
    <property type="evidence" value="ECO:0007669"/>
    <property type="project" value="UniProtKB-SubCell"/>
</dbReference>
<dbReference type="InterPro" id="IPR036259">
    <property type="entry name" value="MFS_trans_sf"/>
</dbReference>
<dbReference type="Pfam" id="PF00083">
    <property type="entry name" value="Sugar_tr"/>
    <property type="match status" value="1"/>
</dbReference>
<feature type="transmembrane region" description="Helical" evidence="6">
    <location>
        <begin position="393"/>
        <end position="413"/>
    </location>
</feature>
<feature type="transmembrane region" description="Helical" evidence="6">
    <location>
        <begin position="300"/>
        <end position="320"/>
    </location>
</feature>
<dbReference type="SMART" id="SM00355">
    <property type="entry name" value="ZnF_C2H2"/>
    <property type="match status" value="3"/>
</dbReference>
<keyword evidence="5" id="KW-0862">Zinc</keyword>
<dbReference type="GO" id="GO:0008270">
    <property type="term" value="F:zinc ion binding"/>
    <property type="evidence" value="ECO:0007669"/>
    <property type="project" value="UniProtKB-KW"/>
</dbReference>
<evidence type="ECO:0000256" key="2">
    <source>
        <dbReference type="ARBA" id="ARBA00022692"/>
    </source>
</evidence>
<dbReference type="Pfam" id="PF00096">
    <property type="entry name" value="zf-C2H2"/>
    <property type="match status" value="1"/>
</dbReference>
<dbReference type="InterPro" id="IPR013087">
    <property type="entry name" value="Znf_C2H2_type"/>
</dbReference>
<feature type="transmembrane region" description="Helical" evidence="6">
    <location>
        <begin position="360"/>
        <end position="381"/>
    </location>
</feature>
<dbReference type="InterPro" id="IPR036236">
    <property type="entry name" value="Znf_C2H2_sf"/>
</dbReference>
<feature type="domain" description="Major facilitator superfamily (MFS) profile" evidence="8">
    <location>
        <begin position="260"/>
        <end position="697"/>
    </location>
</feature>
<dbReference type="PANTHER" id="PTHR23503">
    <property type="entry name" value="SOLUTE CARRIER FAMILY 2"/>
    <property type="match status" value="1"/>
</dbReference>
<reference evidence="10" key="1">
    <citation type="submission" date="2022-11" db="UniProtKB">
        <authorList>
            <consortium name="WormBaseParasite"/>
        </authorList>
    </citation>
    <scope>IDENTIFICATION</scope>
</reference>
<dbReference type="PRINTS" id="PR00171">
    <property type="entry name" value="SUGRTRNSPORT"/>
</dbReference>
<evidence type="ECO:0000259" key="7">
    <source>
        <dbReference type="PROSITE" id="PS50157"/>
    </source>
</evidence>
<dbReference type="InterPro" id="IPR020846">
    <property type="entry name" value="MFS_dom"/>
</dbReference>
<feature type="transmembrane region" description="Helical" evidence="6">
    <location>
        <begin position="669"/>
        <end position="691"/>
    </location>
</feature>
<dbReference type="InterPro" id="IPR045263">
    <property type="entry name" value="GLUT"/>
</dbReference>
<sequence>MSQNARKLLIKNASLTVAKEAEELIQQTYGHQWISNEPTLHDESPSTSKSCPDLFTRQESPSLHAAANFLTPNGELLHADETTHFPIQFHELFNALNHGHGILNENSNSCFSESGNPDFPLHPNEWSFLGLDRISIRTSSNCGDTPGSSSEFEQKFQTRSDNGIDADEANKLVCSECGFFANNRKQLWRHGKREKHQIRETLVRKEIRSTIVHRCQSCNFTTSSSFNLMRHIQRIHINVKSFICPNCAKSFKDNDTLQTHIKYIHEFSLINPLADVLQTFLEESFNSTHGVTFDSWALRIIWPSVAGQLFTGALMGSMLAPKLINFLGLKRSILLSSFVLSTSFFISFLSKWLVSSELFILGRFFSGTGIGMSTTMQTVYLTEISPINYRGTMGTLTGFANSVGFVFASAIGLPQVFGQYHLWQWTYVMEMIPTIVLILAMGFLLHESPVFLLKNAKEKEAIKCLEWYYPKPLAAKRLAELVKETNSATEDGPITMKQLLVAKAPRKALILCLLLNATVSFSGIMAVSFFGTFLLQGIGFSETGAAAANCLASFSGIFGNVVGSFMIDKIGRRKLLIGGLLSLSILNSLLMILVFYFKLTHDVRSGYAFLLIFMLFLFVFSLGVGPMAWFIATELSDANYRPWIQSFSTSCQYLTCFLSPLIFFPCYQLIGALSFLLFIFPLTMCSLYLYLYLPETKNCAIEEIIHKLNQ</sequence>